<dbReference type="Pfam" id="PF13455">
    <property type="entry name" value="MUG113"/>
    <property type="match status" value="1"/>
</dbReference>
<name>A0A850QUF1_PHODD</name>
<accession>A0A850QUF1</accession>
<evidence type="ECO:0000313" key="2">
    <source>
        <dbReference type="Proteomes" id="UP000533429"/>
    </source>
</evidence>
<proteinExistence type="predicted"/>
<dbReference type="Proteomes" id="UP000533429">
    <property type="component" value="Unassembled WGS sequence"/>
</dbReference>
<comment type="caution">
    <text evidence="1">The sequence shown here is derived from an EMBL/GenBank/DDBJ whole genome shotgun (WGS) entry which is preliminary data.</text>
</comment>
<sequence length="108" mass="12696">MKRGTLYVLRAVGYENDIIKIGISNDHKRRIRTLRKNPPFDFDCVESFEFDDGNIPFVMKSDAHRYAKENQLEVEFPEIFDGYSEWFRFSSDLLDLIRNSARVAELTA</sequence>
<protein>
    <submittedName>
        <fullName evidence="1">GIY-YIG nuclease family protein</fullName>
    </submittedName>
</protein>
<reference evidence="1 2" key="1">
    <citation type="submission" date="2020-06" db="EMBL/GenBank/DDBJ databases">
        <title>Photobacterium damselae subsp. damselae comparative genomics.</title>
        <authorList>
            <person name="Osorio C.R."/>
        </authorList>
    </citation>
    <scope>NUCLEOTIDE SEQUENCE [LARGE SCALE GENOMIC DNA]</scope>
    <source>
        <strain evidence="1 2">TW250/03</strain>
    </source>
</reference>
<organism evidence="1 2">
    <name type="scientific">Photobacterium damselae subsp. damselae</name>
    <name type="common">Listonella damsela</name>
    <dbReference type="NCBI Taxonomy" id="85581"/>
    <lineage>
        <taxon>Bacteria</taxon>
        <taxon>Pseudomonadati</taxon>
        <taxon>Pseudomonadota</taxon>
        <taxon>Gammaproteobacteria</taxon>
        <taxon>Vibrionales</taxon>
        <taxon>Vibrionaceae</taxon>
        <taxon>Photobacterium</taxon>
    </lineage>
</organism>
<gene>
    <name evidence="1" type="ORF">HWA77_18795</name>
</gene>
<evidence type="ECO:0000313" key="1">
    <source>
        <dbReference type="EMBL" id="NVP02266.1"/>
    </source>
</evidence>
<dbReference type="AlphaFoldDB" id="A0A850QUF1"/>
<dbReference type="EMBL" id="JABXOR010001189">
    <property type="protein sequence ID" value="NVP02266.1"/>
    <property type="molecule type" value="Genomic_DNA"/>
</dbReference>